<evidence type="ECO:0000259" key="7">
    <source>
        <dbReference type="PROSITE" id="PS50994"/>
    </source>
</evidence>
<feature type="region of interest" description="Disordered" evidence="6">
    <location>
        <begin position="461"/>
        <end position="516"/>
    </location>
</feature>
<protein>
    <recommendedName>
        <fullName evidence="7">Integrase catalytic domain-containing protein</fullName>
    </recommendedName>
</protein>
<dbReference type="Gene3D" id="3.30.420.10">
    <property type="entry name" value="Ribonuclease H-like superfamily/Ribonuclease H"/>
    <property type="match status" value="1"/>
</dbReference>
<dbReference type="Gene3D" id="3.10.10.10">
    <property type="entry name" value="HIV Type 1 Reverse Transcriptase, subunit A, domain 1"/>
    <property type="match status" value="1"/>
</dbReference>
<dbReference type="PANTHER" id="PTHR37984:SF5">
    <property type="entry name" value="PROTEIN NYNRIN-LIKE"/>
    <property type="match status" value="1"/>
</dbReference>
<dbReference type="InterPro" id="IPR005162">
    <property type="entry name" value="Retrotrans_gag_dom"/>
</dbReference>
<evidence type="ECO:0000256" key="3">
    <source>
        <dbReference type="ARBA" id="ARBA00022722"/>
    </source>
</evidence>
<evidence type="ECO:0000313" key="9">
    <source>
        <dbReference type="Proteomes" id="UP001054252"/>
    </source>
</evidence>
<dbReference type="InterPro" id="IPR001584">
    <property type="entry name" value="Integrase_cat-core"/>
</dbReference>
<dbReference type="GO" id="GO:0003676">
    <property type="term" value="F:nucleic acid binding"/>
    <property type="evidence" value="ECO:0007669"/>
    <property type="project" value="InterPro"/>
</dbReference>
<evidence type="ECO:0000313" key="8">
    <source>
        <dbReference type="EMBL" id="GKV21983.1"/>
    </source>
</evidence>
<evidence type="ECO:0000256" key="1">
    <source>
        <dbReference type="ARBA" id="ARBA00022679"/>
    </source>
</evidence>
<keyword evidence="3" id="KW-0540">Nuclease</keyword>
<evidence type="ECO:0000256" key="2">
    <source>
        <dbReference type="ARBA" id="ARBA00022695"/>
    </source>
</evidence>
<dbReference type="InterPro" id="IPR043128">
    <property type="entry name" value="Rev_trsase/Diguanyl_cyclase"/>
</dbReference>
<dbReference type="CDD" id="cd00303">
    <property type="entry name" value="retropepsin_like"/>
    <property type="match status" value="1"/>
</dbReference>
<dbReference type="GO" id="GO:0016779">
    <property type="term" value="F:nucleotidyltransferase activity"/>
    <property type="evidence" value="ECO:0007669"/>
    <property type="project" value="UniProtKB-KW"/>
</dbReference>
<name>A0AAV5KBN5_9ROSI</name>
<accession>A0AAV5KBN5</accession>
<dbReference type="Gene3D" id="2.40.70.10">
    <property type="entry name" value="Acid Proteases"/>
    <property type="match status" value="1"/>
</dbReference>
<feature type="domain" description="Integrase catalytic" evidence="7">
    <location>
        <begin position="1409"/>
        <end position="1497"/>
    </location>
</feature>
<gene>
    <name evidence="8" type="ORF">SLEP1_g31893</name>
</gene>
<dbReference type="PANTHER" id="PTHR37984">
    <property type="entry name" value="PROTEIN CBG26694"/>
    <property type="match status" value="1"/>
</dbReference>
<keyword evidence="5" id="KW-0175">Coiled coil</keyword>
<proteinExistence type="predicted"/>
<dbReference type="SUPFAM" id="SSF53098">
    <property type="entry name" value="Ribonuclease H-like"/>
    <property type="match status" value="1"/>
</dbReference>
<dbReference type="CDD" id="cd01647">
    <property type="entry name" value="RT_LTR"/>
    <property type="match status" value="1"/>
</dbReference>
<dbReference type="SUPFAM" id="SSF50630">
    <property type="entry name" value="Acid proteases"/>
    <property type="match status" value="1"/>
</dbReference>
<dbReference type="InterPro" id="IPR012337">
    <property type="entry name" value="RNaseH-like_sf"/>
</dbReference>
<dbReference type="SUPFAM" id="SSF56672">
    <property type="entry name" value="DNA/RNA polymerases"/>
    <property type="match status" value="1"/>
</dbReference>
<sequence>MYRRDEMGWVFEEGTRVMRETGEESRRTLQAVSEQVVEQVRQPRPEIPPPVVEMPRQIQEAPIPTLRGQGNQPHPNIQQQNFFMGEGQRQHEPMEAAAPVADHGHQHQHRYVPPGRKGNVGPHHQPYPRDFFQPQVPPAQPVQHALRPLVRPASRKPYLDIIDHENPFPRGFKVPEFTLFSGEVGQFTIEHIGRFTIQCGEASGDDNLKLKLFPSSLTGTALTWYLGLPQNSVYSWRQMEDLFHTQFYRCEPEVSMADLSRLAQKPGESSEAFLVRFRRARLKCRVALPEQEFVKLAQNGLDIELRKKFEGMKFQDFYELSYKVARYENLLKEDVQKKAASHGTYYSDPNFDLDMAEVVIDKPVVCLDLVRPTHQPETSMRRYVDKAKETMGVDADPFPAVSVGVNVADLRSVTRNRSLPYAQRNLAAEDLRWVLEAQRSRHSRSVRSNKQRLRGQGRITMTRNFSPKGAIRYSTGTRSPRMVKPPLKSPSRRQQQQMEVKGSSSRKPHQPIKRNMVWVRKEKKEAVTQTLLKGDDQSPASPKVASVIVSPDGVLKTTFEAQEQSGNHGAESKEDGIIHFGEFSVNLSCLVLTLPLLRMMKRRADKIVFEKPEEKMARHIRPLYINAHIDGIPISHVLVDNGAAVNVLPTCMLYKIGKSLDHLVHTEVTISDFTRGVNRSRGVLLVELTVGNRTLMSAFFVVDTVATYNALLGRDWIHSSWCVPSSLHQKLIFWNGGKAEVVSADDKSFSANTHLVEARYYEEDIGTIQFFGMDRHGKPIGITGCSRPLLSKRVVEEEREKAVLEITKKLAAYFAEKAVQVDRFEIVHEGEEADRGDEITLEELDLASAKLDDLKAEVQDLLEEINLGSESEPKVTFISGSLEPQTRDQIVRLLHEFKDCFAWDYSEIPGLDRKLMEHKLPIVEGFRPYKQPPRRMSAEVTLKVKEEIERLVKAGFIWTCRYADWLSNVVPVLKKNGKLKVCVDFQNLNLATPKDEYPMPIADLLVDGVACHKILSFMDGHSGYNQIFIADADVPKTAFQCPGAVGTFEWVVMPFGLKNAGATYQRAMNAIFHDMIGKFMEIYIDDVVVKSHGEADHLVHLRKAFERMRQHGLKMNPLKCAFEVSTGNFLGYLVHERGLEVDKNKARVVIEAKPPQNKKELQRFLGRVNFLRRFISNLAGKTRLFSPLLKLKSEADFKWKEHHQSAFDIIKCTETMSGAEVVVISPSGLKTQMSFQLDFDCTNNQAEYEALIIGLEMLVELKVSMVEFDDVSIRHVSRDQNYEANEMAQIASVSTCSIDVTQTDWRFPIIQYLKDQNSKVSRKTKMQALNYVLIEDVLYRRGHDELLLRCLGPDESFQMLSDVHDWICGPHQGYKSCQIHGPLQRVPASELNSIVKPWPFRGWAIDLIDQGTVFVSHQVEAFAKEMGFRLLNSSPHYAQANGQAEASNKVVINLLEKMVDDNPGRWHELLSETLWAYRTSQRSSTKMTPFALTYGHDAVLPMELTARSLRVVIQHNLQSGEYDEAMMLELEDLEDSRLTALDRLQAQKLKIAKSYNKRVKGKNLAVGDLVWKAILLLGKKDHRFGKWSPNWEGPFRIHEVLRGGAYWLESLDGELHPKKINGIYLKPYYPTVWEARGLESQEAV</sequence>
<dbReference type="PROSITE" id="PS50994">
    <property type="entry name" value="INTEGRASE"/>
    <property type="match status" value="1"/>
</dbReference>
<feature type="coiled-coil region" evidence="5">
    <location>
        <begin position="844"/>
        <end position="871"/>
    </location>
</feature>
<dbReference type="Gene3D" id="3.30.70.270">
    <property type="match status" value="2"/>
</dbReference>
<dbReference type="GO" id="GO:0004519">
    <property type="term" value="F:endonuclease activity"/>
    <property type="evidence" value="ECO:0007669"/>
    <property type="project" value="UniProtKB-KW"/>
</dbReference>
<comment type="caution">
    <text evidence="8">The sequence shown here is derived from an EMBL/GenBank/DDBJ whole genome shotgun (WGS) entry which is preliminary data.</text>
</comment>
<dbReference type="InterPro" id="IPR021109">
    <property type="entry name" value="Peptidase_aspartic_dom_sf"/>
</dbReference>
<keyword evidence="2" id="KW-0548">Nucleotidyltransferase</keyword>
<keyword evidence="4" id="KW-0378">Hydrolase</keyword>
<dbReference type="InterPro" id="IPR050951">
    <property type="entry name" value="Retrovirus_Pol_polyprotein"/>
</dbReference>
<keyword evidence="1" id="KW-0808">Transferase</keyword>
<evidence type="ECO:0000256" key="6">
    <source>
        <dbReference type="SAM" id="MobiDB-lite"/>
    </source>
</evidence>
<dbReference type="InterPro" id="IPR000477">
    <property type="entry name" value="RT_dom"/>
</dbReference>
<dbReference type="InterPro" id="IPR043502">
    <property type="entry name" value="DNA/RNA_pol_sf"/>
</dbReference>
<reference evidence="8 9" key="1">
    <citation type="journal article" date="2021" name="Commun. Biol.">
        <title>The genome of Shorea leprosula (Dipterocarpaceae) highlights the ecological relevance of drought in aseasonal tropical rainforests.</title>
        <authorList>
            <person name="Ng K.K.S."/>
            <person name="Kobayashi M.J."/>
            <person name="Fawcett J.A."/>
            <person name="Hatakeyama M."/>
            <person name="Paape T."/>
            <person name="Ng C.H."/>
            <person name="Ang C.C."/>
            <person name="Tnah L.H."/>
            <person name="Lee C.T."/>
            <person name="Nishiyama T."/>
            <person name="Sese J."/>
            <person name="O'Brien M.J."/>
            <person name="Copetti D."/>
            <person name="Mohd Noor M.I."/>
            <person name="Ong R.C."/>
            <person name="Putra M."/>
            <person name="Sireger I.Z."/>
            <person name="Indrioko S."/>
            <person name="Kosugi Y."/>
            <person name="Izuno A."/>
            <person name="Isagi Y."/>
            <person name="Lee S.L."/>
            <person name="Shimizu K.K."/>
        </authorList>
    </citation>
    <scope>NUCLEOTIDE SEQUENCE [LARGE SCALE GENOMIC DNA]</scope>
    <source>
        <strain evidence="8">214</strain>
    </source>
</reference>
<feature type="compositionally biased region" description="Polar residues" evidence="6">
    <location>
        <begin position="492"/>
        <end position="503"/>
    </location>
</feature>
<dbReference type="EMBL" id="BPVZ01000059">
    <property type="protein sequence ID" value="GKV21983.1"/>
    <property type="molecule type" value="Genomic_DNA"/>
</dbReference>
<dbReference type="InterPro" id="IPR036397">
    <property type="entry name" value="RNaseH_sf"/>
</dbReference>
<dbReference type="Proteomes" id="UP001054252">
    <property type="component" value="Unassembled WGS sequence"/>
</dbReference>
<keyword evidence="4" id="KW-0255">Endonuclease</keyword>
<dbReference type="Pfam" id="PF03732">
    <property type="entry name" value="Retrotrans_gag"/>
    <property type="match status" value="1"/>
</dbReference>
<keyword evidence="9" id="KW-1185">Reference proteome</keyword>
<organism evidence="8 9">
    <name type="scientific">Rubroshorea leprosula</name>
    <dbReference type="NCBI Taxonomy" id="152421"/>
    <lineage>
        <taxon>Eukaryota</taxon>
        <taxon>Viridiplantae</taxon>
        <taxon>Streptophyta</taxon>
        <taxon>Embryophyta</taxon>
        <taxon>Tracheophyta</taxon>
        <taxon>Spermatophyta</taxon>
        <taxon>Magnoliopsida</taxon>
        <taxon>eudicotyledons</taxon>
        <taxon>Gunneridae</taxon>
        <taxon>Pentapetalae</taxon>
        <taxon>rosids</taxon>
        <taxon>malvids</taxon>
        <taxon>Malvales</taxon>
        <taxon>Dipterocarpaceae</taxon>
        <taxon>Rubroshorea</taxon>
    </lineage>
</organism>
<evidence type="ECO:0000256" key="5">
    <source>
        <dbReference type="SAM" id="Coils"/>
    </source>
</evidence>
<evidence type="ECO:0000256" key="4">
    <source>
        <dbReference type="ARBA" id="ARBA00022759"/>
    </source>
</evidence>
<dbReference type="GO" id="GO:0015074">
    <property type="term" value="P:DNA integration"/>
    <property type="evidence" value="ECO:0007669"/>
    <property type="project" value="InterPro"/>
</dbReference>
<dbReference type="Pfam" id="PF00078">
    <property type="entry name" value="RVT_1"/>
    <property type="match status" value="1"/>
</dbReference>